<evidence type="ECO:0008006" key="3">
    <source>
        <dbReference type="Google" id="ProtNLM"/>
    </source>
</evidence>
<dbReference type="InterPro" id="IPR012933">
    <property type="entry name" value="HicA_mRNA_interferase"/>
</dbReference>
<evidence type="ECO:0000313" key="1">
    <source>
        <dbReference type="EMBL" id="CCI16944.1"/>
    </source>
</evidence>
<sequence>MQKQVTEPYSMNKKQQRVLNAIQNSPPPADLKWDDVESLFRALGAIVSQGSGSRVRISLNGVKATFHKPHPHNEVGKSCVKDIRLFLENANII</sequence>
<proteinExistence type="predicted"/>
<dbReference type="GO" id="GO:0003729">
    <property type="term" value="F:mRNA binding"/>
    <property type="evidence" value="ECO:0007669"/>
    <property type="project" value="InterPro"/>
</dbReference>
<comment type="caution">
    <text evidence="1">The sequence shown here is derived from an EMBL/GenBank/DDBJ whole genome shotgun (WGS) entry which is preliminary data.</text>
</comment>
<dbReference type="Pfam" id="PF07927">
    <property type="entry name" value="HicA_toxin"/>
    <property type="match status" value="1"/>
</dbReference>
<gene>
    <name evidence="1" type="ORF">MICAF_2350006</name>
</gene>
<protein>
    <recommendedName>
        <fullName evidence="3">HicA protein</fullName>
    </recommendedName>
</protein>
<dbReference type="Proteomes" id="UP000003613">
    <property type="component" value="Unassembled WGS sequence"/>
</dbReference>
<dbReference type="RefSeq" id="WP_002787116.1">
    <property type="nucleotide sequence ID" value="NZ_HE973347.1"/>
</dbReference>
<dbReference type="AlphaFoldDB" id="I4H4H0"/>
<dbReference type="EMBL" id="CAIM01000152">
    <property type="protein sequence ID" value="CCI16944.1"/>
    <property type="molecule type" value="Genomic_DNA"/>
</dbReference>
<accession>I4H4H0</accession>
<organism evidence="1 2">
    <name type="scientific">Microcystis aeruginosa PCC 9807</name>
    <dbReference type="NCBI Taxonomy" id="1160283"/>
    <lineage>
        <taxon>Bacteria</taxon>
        <taxon>Bacillati</taxon>
        <taxon>Cyanobacteriota</taxon>
        <taxon>Cyanophyceae</taxon>
        <taxon>Oscillatoriophycideae</taxon>
        <taxon>Chroococcales</taxon>
        <taxon>Microcystaceae</taxon>
        <taxon>Microcystis</taxon>
    </lineage>
</organism>
<evidence type="ECO:0000313" key="2">
    <source>
        <dbReference type="Proteomes" id="UP000003613"/>
    </source>
</evidence>
<name>I4H4H0_MICAE</name>
<reference evidence="1 2" key="1">
    <citation type="submission" date="2012-04" db="EMBL/GenBank/DDBJ databases">
        <authorList>
            <person name="Genoscope - CEA"/>
        </authorList>
    </citation>
    <scope>NUCLEOTIDE SEQUENCE [LARGE SCALE GENOMIC DNA]</scope>
    <source>
        <strain evidence="1 2">9807</strain>
    </source>
</reference>
<dbReference type="HOGENOM" id="CLU_164851_0_0_3"/>